<dbReference type="EMBL" id="HACG01052521">
    <property type="protein sequence ID" value="CEK99392.1"/>
    <property type="molecule type" value="Transcribed_RNA"/>
</dbReference>
<evidence type="ECO:0000256" key="1">
    <source>
        <dbReference type="ARBA" id="ARBA00004123"/>
    </source>
</evidence>
<evidence type="ECO:0000313" key="4">
    <source>
        <dbReference type="EMBL" id="CEK99392.1"/>
    </source>
</evidence>
<dbReference type="InterPro" id="IPR049629">
    <property type="entry name" value="DPY30_SDC1_DD"/>
</dbReference>
<comment type="subcellular location">
    <subcellularLocation>
        <location evidence="1">Nucleus</location>
    </subcellularLocation>
</comment>
<organism evidence="4">
    <name type="scientific">Arion vulgaris</name>
    <dbReference type="NCBI Taxonomy" id="1028688"/>
    <lineage>
        <taxon>Eukaryota</taxon>
        <taxon>Metazoa</taxon>
        <taxon>Spiralia</taxon>
        <taxon>Lophotrochozoa</taxon>
        <taxon>Mollusca</taxon>
        <taxon>Gastropoda</taxon>
        <taxon>Heterobranchia</taxon>
        <taxon>Euthyneura</taxon>
        <taxon>Panpulmonata</taxon>
        <taxon>Eupulmonata</taxon>
        <taxon>Stylommatophora</taxon>
        <taxon>Helicina</taxon>
        <taxon>Arionoidea</taxon>
        <taxon>Arionidae</taxon>
        <taxon>Arion</taxon>
    </lineage>
</organism>
<sequence>MEKNDHVVGEEESEKNVTDDLEIMFANETEISELPRSHVDIQSLPTRDYLEHTVVPLIISGMTILARERPLKPVDFLAAYLLKNKTDTT</sequence>
<dbReference type="AlphaFoldDB" id="A0A0B7C2I1"/>
<evidence type="ECO:0000256" key="3">
    <source>
        <dbReference type="ARBA" id="ARBA00023242"/>
    </source>
</evidence>
<keyword evidence="3" id="KW-0539">Nucleus</keyword>
<dbReference type="GO" id="GO:0005634">
    <property type="term" value="C:nucleus"/>
    <property type="evidence" value="ECO:0007669"/>
    <property type="project" value="UniProtKB-SubCell"/>
</dbReference>
<evidence type="ECO:0008006" key="5">
    <source>
        <dbReference type="Google" id="ProtNLM"/>
    </source>
</evidence>
<evidence type="ECO:0000256" key="2">
    <source>
        <dbReference type="ARBA" id="ARBA00010849"/>
    </source>
</evidence>
<reference evidence="4" key="1">
    <citation type="submission" date="2014-12" db="EMBL/GenBank/DDBJ databases">
        <title>Insight into the proteome of Arion vulgaris.</title>
        <authorList>
            <person name="Aradska J."/>
            <person name="Bulat T."/>
            <person name="Smidak R."/>
            <person name="Sarate P."/>
            <person name="Gangsoo J."/>
            <person name="Sialana F."/>
            <person name="Bilban M."/>
            <person name="Lubec G."/>
        </authorList>
    </citation>
    <scope>NUCLEOTIDE SEQUENCE</scope>
    <source>
        <tissue evidence="4">Skin</tissue>
    </source>
</reference>
<dbReference type="Pfam" id="PF05186">
    <property type="entry name" value="Dpy-30"/>
    <property type="match status" value="1"/>
</dbReference>
<dbReference type="CDD" id="cd22965">
    <property type="entry name" value="DD_DPY30_SDC1"/>
    <property type="match status" value="1"/>
</dbReference>
<proteinExistence type="inferred from homology"/>
<comment type="similarity">
    <text evidence="2">Belongs to the dpy-30 family.</text>
</comment>
<dbReference type="Gene3D" id="1.20.890.10">
    <property type="entry name" value="cAMP-dependent protein kinase regulatory subunit, dimerization-anchoring domain"/>
    <property type="match status" value="1"/>
</dbReference>
<dbReference type="InterPro" id="IPR007858">
    <property type="entry name" value="Dpy-30_motif"/>
</dbReference>
<protein>
    <recommendedName>
        <fullName evidence="5">Dpy-30 histone methyltransferase complex regulatory subunit</fullName>
    </recommendedName>
</protein>
<gene>
    <name evidence="4" type="primary">ORF221160</name>
</gene>
<accession>A0A0B7C2I1</accession>
<name>A0A0B7C2I1_9EUPU</name>